<evidence type="ECO:0000259" key="2">
    <source>
        <dbReference type="PROSITE" id="PS50102"/>
    </source>
</evidence>
<feature type="domain" description="RRM" evidence="2">
    <location>
        <begin position="10"/>
        <end position="88"/>
    </location>
</feature>
<dbReference type="SMART" id="SM00360">
    <property type="entry name" value="RRM"/>
    <property type="match status" value="1"/>
</dbReference>
<dbReference type="PANTHER" id="PTHR48025:SF1">
    <property type="entry name" value="RRM DOMAIN-CONTAINING PROTEIN"/>
    <property type="match status" value="1"/>
</dbReference>
<dbReference type="PANTHER" id="PTHR48025">
    <property type="entry name" value="OS02G0815200 PROTEIN"/>
    <property type="match status" value="1"/>
</dbReference>
<dbReference type="SUPFAM" id="SSF54928">
    <property type="entry name" value="RNA-binding domain, RBD"/>
    <property type="match status" value="1"/>
</dbReference>
<accession>A0A2U2PCW9</accession>
<comment type="caution">
    <text evidence="3">The sequence shown here is derived from an EMBL/GenBank/DDBJ whole genome shotgun (WGS) entry which is preliminary data.</text>
</comment>
<evidence type="ECO:0000313" key="4">
    <source>
        <dbReference type="Proteomes" id="UP000245647"/>
    </source>
</evidence>
<dbReference type="EMBL" id="QEAS01000016">
    <property type="protein sequence ID" value="PWG79213.1"/>
    <property type="molecule type" value="Genomic_DNA"/>
</dbReference>
<keyword evidence="4" id="KW-1185">Reference proteome</keyword>
<dbReference type="InterPro" id="IPR000504">
    <property type="entry name" value="RRM_dom"/>
</dbReference>
<dbReference type="GO" id="GO:0003729">
    <property type="term" value="F:mRNA binding"/>
    <property type="evidence" value="ECO:0007669"/>
    <property type="project" value="TreeGrafter"/>
</dbReference>
<keyword evidence="1" id="KW-0694">RNA-binding</keyword>
<protein>
    <recommendedName>
        <fullName evidence="2">RRM domain-containing protein</fullName>
    </recommendedName>
</protein>
<name>A0A2U2PCW9_9SPHI</name>
<dbReference type="InterPro" id="IPR050502">
    <property type="entry name" value="Euk_RNA-bind_prot"/>
</dbReference>
<dbReference type="Pfam" id="PF00076">
    <property type="entry name" value="RRM_1"/>
    <property type="match status" value="1"/>
</dbReference>
<reference evidence="3 4" key="1">
    <citation type="submission" date="2018-04" db="EMBL/GenBank/DDBJ databases">
        <title>Pedobacter chongqingensis sp. nov., isolated from a rottenly hemp rope.</title>
        <authorList>
            <person name="Cai Y."/>
        </authorList>
    </citation>
    <scope>NUCLEOTIDE SEQUENCE [LARGE SCALE GENOMIC DNA]</scope>
    <source>
        <strain evidence="3 4">FJ4-8</strain>
    </source>
</reference>
<gene>
    <name evidence="3" type="ORF">DDR33_18165</name>
</gene>
<evidence type="ECO:0000256" key="1">
    <source>
        <dbReference type="ARBA" id="ARBA00022884"/>
    </source>
</evidence>
<sequence>MIIRNKTEMSVLFIGGIPLDMDEVELKEIFSEYGTVVAAKVLRNRRTQISRRFGFVEMATEQEAERVIGLLDGGSIDDAEISVKREVPVVREIPEAERKRESEMLQNIFTAIAKKVAPRAGKRPRIKKPW</sequence>
<evidence type="ECO:0000313" key="3">
    <source>
        <dbReference type="EMBL" id="PWG79213.1"/>
    </source>
</evidence>
<dbReference type="AlphaFoldDB" id="A0A2U2PCW9"/>
<dbReference type="Proteomes" id="UP000245647">
    <property type="component" value="Unassembled WGS sequence"/>
</dbReference>
<dbReference type="InterPro" id="IPR012677">
    <property type="entry name" value="Nucleotide-bd_a/b_plait_sf"/>
</dbReference>
<dbReference type="PROSITE" id="PS50102">
    <property type="entry name" value="RRM"/>
    <property type="match status" value="1"/>
</dbReference>
<proteinExistence type="predicted"/>
<dbReference type="InterPro" id="IPR035979">
    <property type="entry name" value="RBD_domain_sf"/>
</dbReference>
<dbReference type="Gene3D" id="3.30.70.330">
    <property type="match status" value="1"/>
</dbReference>
<organism evidence="3 4">
    <name type="scientific">Pararcticibacter amylolyticus</name>
    <dbReference type="NCBI Taxonomy" id="2173175"/>
    <lineage>
        <taxon>Bacteria</taxon>
        <taxon>Pseudomonadati</taxon>
        <taxon>Bacteroidota</taxon>
        <taxon>Sphingobacteriia</taxon>
        <taxon>Sphingobacteriales</taxon>
        <taxon>Sphingobacteriaceae</taxon>
        <taxon>Pararcticibacter</taxon>
    </lineage>
</organism>